<evidence type="ECO:0000313" key="2">
    <source>
        <dbReference type="EMBL" id="PSU44806.1"/>
    </source>
</evidence>
<evidence type="ECO:0000256" key="1">
    <source>
        <dbReference type="SAM" id="Phobius"/>
    </source>
</evidence>
<sequence>MSPSAQQNPNLKNKSVFKHQKTVMGIPDTVFVAALLIALFGVGIMFKLTGWIVGSVLSIAWLALIFIPLQSIHSNDAQAWRIWLRMWRHPGKLTATYTEPKKLIVLRGNDALPLHSFTKKRKQQ</sequence>
<keyword evidence="1" id="KW-1133">Transmembrane helix</keyword>
<dbReference type="AlphaFoldDB" id="A0A2T3J7R3"/>
<name>A0A2T3J7R3_9GAMM</name>
<feature type="transmembrane region" description="Helical" evidence="1">
    <location>
        <begin position="51"/>
        <end position="69"/>
    </location>
</feature>
<organism evidence="2 3">
    <name type="scientific">Photobacterium frigidiphilum</name>
    <dbReference type="NCBI Taxonomy" id="264736"/>
    <lineage>
        <taxon>Bacteria</taxon>
        <taxon>Pseudomonadati</taxon>
        <taxon>Pseudomonadota</taxon>
        <taxon>Gammaproteobacteria</taxon>
        <taxon>Vibrionales</taxon>
        <taxon>Vibrionaceae</taxon>
        <taxon>Photobacterium</taxon>
    </lineage>
</organism>
<dbReference type="OrthoDB" id="6637839at2"/>
<accession>A0A2T3J7R3</accession>
<dbReference type="EMBL" id="PYMJ01000042">
    <property type="protein sequence ID" value="PSU44806.1"/>
    <property type="molecule type" value="Genomic_DNA"/>
</dbReference>
<keyword evidence="1" id="KW-0472">Membrane</keyword>
<dbReference type="Proteomes" id="UP000240987">
    <property type="component" value="Unassembled WGS sequence"/>
</dbReference>
<protein>
    <submittedName>
        <fullName evidence="2">Uncharacterized protein</fullName>
    </submittedName>
</protein>
<keyword evidence="3" id="KW-1185">Reference proteome</keyword>
<evidence type="ECO:0000313" key="3">
    <source>
        <dbReference type="Proteomes" id="UP000240987"/>
    </source>
</evidence>
<keyword evidence="1" id="KW-0812">Transmembrane</keyword>
<feature type="transmembrane region" description="Helical" evidence="1">
    <location>
        <begin position="22"/>
        <end position="45"/>
    </location>
</feature>
<comment type="caution">
    <text evidence="2">The sequence shown here is derived from an EMBL/GenBank/DDBJ whole genome shotgun (WGS) entry which is preliminary data.</text>
</comment>
<proteinExistence type="predicted"/>
<gene>
    <name evidence="2" type="ORF">C9J12_25760</name>
</gene>
<reference evidence="2 3" key="1">
    <citation type="submission" date="2018-01" db="EMBL/GenBank/DDBJ databases">
        <title>Whole genome sequencing of Histamine producing bacteria.</title>
        <authorList>
            <person name="Butler K."/>
        </authorList>
    </citation>
    <scope>NUCLEOTIDE SEQUENCE [LARGE SCALE GENOMIC DNA]</scope>
    <source>
        <strain evidence="2 3">JCM 12947</strain>
    </source>
</reference>
<dbReference type="RefSeq" id="WP_107245384.1">
    <property type="nucleotide sequence ID" value="NZ_PYMJ01000042.1"/>
</dbReference>